<accession>A0A2C9CJV6</accession>
<reference evidence="2" key="2">
    <citation type="submission" date="2017-10" db="EMBL/GenBank/DDBJ databases">
        <authorList>
            <person name="Banno H."/>
            <person name="Chua N.-H."/>
        </authorList>
    </citation>
    <scope>NUCLEOTIDE SEQUENCE [LARGE SCALE GENOMIC DNA]</scope>
    <source>
        <strain evidence="2">Kuenenia_mbr1_ru-nijmegen</strain>
    </source>
</reference>
<gene>
    <name evidence="1" type="ORF">KsCSTR_28710</name>
    <name evidence="2" type="ORF">KSMBR1_3726</name>
</gene>
<dbReference type="EMBL" id="CP049055">
    <property type="protein sequence ID" value="QII12250.1"/>
    <property type="molecule type" value="Genomic_DNA"/>
</dbReference>
<evidence type="ECO:0000313" key="1">
    <source>
        <dbReference type="EMBL" id="QII12250.1"/>
    </source>
</evidence>
<evidence type="ECO:0000313" key="3">
    <source>
        <dbReference type="Proteomes" id="UP000221734"/>
    </source>
</evidence>
<dbReference type="RefSeq" id="WP_099326673.1">
    <property type="nucleotide sequence ID" value="NZ_CP049055.1"/>
</dbReference>
<proteinExistence type="predicted"/>
<dbReference type="Proteomes" id="UP000501926">
    <property type="component" value="Chromosome"/>
</dbReference>
<name>A0A2C9CJV6_KUEST</name>
<dbReference type="AlphaFoldDB" id="A0A2C9CJV6"/>
<evidence type="ECO:0000313" key="4">
    <source>
        <dbReference type="Proteomes" id="UP000501926"/>
    </source>
</evidence>
<dbReference type="OrthoDB" id="5422155at2"/>
<sequence length="62" mass="7497">MQIIKSKLEELIKELPEKVEVEDVMYRIYMLQKIEMGEKDIAEGRTFSHEEAIERLSKKWQQ</sequence>
<organism evidence="2 3">
    <name type="scientific">Kuenenia stuttgartiensis</name>
    <dbReference type="NCBI Taxonomy" id="174633"/>
    <lineage>
        <taxon>Bacteria</taxon>
        <taxon>Pseudomonadati</taxon>
        <taxon>Planctomycetota</taxon>
        <taxon>Candidatus Brocadiia</taxon>
        <taxon>Candidatus Brocadiales</taxon>
        <taxon>Candidatus Brocadiaceae</taxon>
        <taxon>Candidatus Kuenenia</taxon>
    </lineage>
</organism>
<dbReference type="KEGG" id="kst:KSMBR1_3726"/>
<reference evidence="1 4" key="3">
    <citation type="submission" date="2020-02" db="EMBL/GenBank/DDBJ databases">
        <title>Newly sequenced genome of strain CSTR1 showed variability in Candidatus Kuenenia stuttgartiensis genomes.</title>
        <authorList>
            <person name="Ding C."/>
            <person name="Adrian L."/>
        </authorList>
    </citation>
    <scope>NUCLEOTIDE SEQUENCE [LARGE SCALE GENOMIC DNA]</scope>
    <source>
        <strain evidence="1 4">CSTR1</strain>
    </source>
</reference>
<dbReference type="EMBL" id="LT934425">
    <property type="protein sequence ID" value="SOH06199.1"/>
    <property type="molecule type" value="Genomic_DNA"/>
</dbReference>
<dbReference type="Proteomes" id="UP000221734">
    <property type="component" value="Chromosome Kuenenia_stuttgartiensis_MBR1"/>
</dbReference>
<keyword evidence="3" id="KW-1185">Reference proteome</keyword>
<protein>
    <submittedName>
        <fullName evidence="2">Uncharacterized protein</fullName>
    </submittedName>
</protein>
<evidence type="ECO:0000313" key="2">
    <source>
        <dbReference type="EMBL" id="SOH06199.1"/>
    </source>
</evidence>
<reference evidence="3" key="1">
    <citation type="submission" date="2017-10" db="EMBL/GenBank/DDBJ databases">
        <authorList>
            <person name="Frank J."/>
        </authorList>
    </citation>
    <scope>NUCLEOTIDE SEQUENCE [LARGE SCALE GENOMIC DNA]</scope>
</reference>